<evidence type="ECO:0008006" key="3">
    <source>
        <dbReference type="Google" id="ProtNLM"/>
    </source>
</evidence>
<evidence type="ECO:0000313" key="2">
    <source>
        <dbReference type="Proteomes" id="UP000075243"/>
    </source>
</evidence>
<name>A0A151RRL9_CAJCA</name>
<accession>A0A151RRL9</accession>
<proteinExistence type="predicted"/>
<dbReference type="PANTHER" id="PTHR31286:SF176">
    <property type="entry name" value="DUF4283 DOMAIN PROTEIN"/>
    <property type="match status" value="1"/>
</dbReference>
<dbReference type="InterPro" id="IPR040256">
    <property type="entry name" value="At4g02000-like"/>
</dbReference>
<organism evidence="1 2">
    <name type="scientific">Cajanus cajan</name>
    <name type="common">Pigeon pea</name>
    <name type="synonym">Cajanus indicus</name>
    <dbReference type="NCBI Taxonomy" id="3821"/>
    <lineage>
        <taxon>Eukaryota</taxon>
        <taxon>Viridiplantae</taxon>
        <taxon>Streptophyta</taxon>
        <taxon>Embryophyta</taxon>
        <taxon>Tracheophyta</taxon>
        <taxon>Spermatophyta</taxon>
        <taxon>Magnoliopsida</taxon>
        <taxon>eudicotyledons</taxon>
        <taxon>Gunneridae</taxon>
        <taxon>Pentapetalae</taxon>
        <taxon>rosids</taxon>
        <taxon>fabids</taxon>
        <taxon>Fabales</taxon>
        <taxon>Fabaceae</taxon>
        <taxon>Papilionoideae</taxon>
        <taxon>50 kb inversion clade</taxon>
        <taxon>NPAAA clade</taxon>
        <taxon>indigoferoid/millettioid clade</taxon>
        <taxon>Phaseoleae</taxon>
        <taxon>Cajanus</taxon>
    </lineage>
</organism>
<dbReference type="EMBL" id="KQ483599">
    <property type="protein sequence ID" value="KYP45186.1"/>
    <property type="molecule type" value="Genomic_DNA"/>
</dbReference>
<evidence type="ECO:0000313" key="1">
    <source>
        <dbReference type="EMBL" id="KYP45186.1"/>
    </source>
</evidence>
<dbReference type="Gramene" id="C.cajan_38280.t">
    <property type="protein sequence ID" value="C.cajan_38280.t.cds1"/>
    <property type="gene ID" value="C.cajan_38280"/>
</dbReference>
<keyword evidence="2" id="KW-1185">Reference proteome</keyword>
<sequence length="129" mass="15108">IHDLPQEYWCARIILAIVAGVGTPFALDQATVQRDYGHFARVLVEINLAEPISDHLLVEREGFAFYVNLDFDRIPDYCHLVQFKNLQLVLALMVLIRVAYKMCLLNARMNHKWVNQLNQQRRISWQVMI</sequence>
<protein>
    <recommendedName>
        <fullName evidence="3">DUF4283 domain-containing protein</fullName>
    </recommendedName>
</protein>
<dbReference type="PANTHER" id="PTHR31286">
    <property type="entry name" value="GLYCINE-RICH CELL WALL STRUCTURAL PROTEIN 1.8-LIKE"/>
    <property type="match status" value="1"/>
</dbReference>
<dbReference type="AlphaFoldDB" id="A0A151RRL9"/>
<gene>
    <name evidence="1" type="ORF">KK1_033271</name>
</gene>
<feature type="non-terminal residue" evidence="1">
    <location>
        <position position="1"/>
    </location>
</feature>
<reference evidence="1" key="1">
    <citation type="journal article" date="2012" name="Nat. Biotechnol.">
        <title>Draft genome sequence of pigeonpea (Cajanus cajan), an orphan legume crop of resource-poor farmers.</title>
        <authorList>
            <person name="Varshney R.K."/>
            <person name="Chen W."/>
            <person name="Li Y."/>
            <person name="Bharti A.K."/>
            <person name="Saxena R.K."/>
            <person name="Schlueter J.A."/>
            <person name="Donoghue M.T."/>
            <person name="Azam S."/>
            <person name="Fan G."/>
            <person name="Whaley A.M."/>
            <person name="Farmer A.D."/>
            <person name="Sheridan J."/>
            <person name="Iwata A."/>
            <person name="Tuteja R."/>
            <person name="Penmetsa R.V."/>
            <person name="Wu W."/>
            <person name="Upadhyaya H.D."/>
            <person name="Yang S.P."/>
            <person name="Shah T."/>
            <person name="Saxena K.B."/>
            <person name="Michael T."/>
            <person name="McCombie W.R."/>
            <person name="Yang B."/>
            <person name="Zhang G."/>
            <person name="Yang H."/>
            <person name="Wang J."/>
            <person name="Spillane C."/>
            <person name="Cook D.R."/>
            <person name="May G.D."/>
            <person name="Xu X."/>
            <person name="Jackson S.A."/>
        </authorList>
    </citation>
    <scope>NUCLEOTIDE SEQUENCE [LARGE SCALE GENOMIC DNA]</scope>
</reference>
<dbReference type="Proteomes" id="UP000075243">
    <property type="component" value="Unassembled WGS sequence"/>
</dbReference>